<keyword evidence="10" id="KW-1185">Reference proteome</keyword>
<keyword evidence="9" id="KW-0808">Transferase</keyword>
<evidence type="ECO:0000256" key="4">
    <source>
        <dbReference type="ARBA" id="ARBA00022729"/>
    </source>
</evidence>
<dbReference type="InterPro" id="IPR045874">
    <property type="entry name" value="LRK10/LRL21-25-like"/>
</dbReference>
<keyword evidence="3" id="KW-0812">Transmembrane</keyword>
<dbReference type="SUPFAM" id="SSF56112">
    <property type="entry name" value="Protein kinase-like (PK-like)"/>
    <property type="match status" value="1"/>
</dbReference>
<accession>W9R0Y1</accession>
<keyword evidence="9" id="KW-0418">Kinase</keyword>
<dbReference type="Proteomes" id="UP000030645">
    <property type="component" value="Unassembled WGS sequence"/>
</dbReference>
<dbReference type="EMBL" id="KE344484">
    <property type="protein sequence ID" value="EXB63251.1"/>
    <property type="molecule type" value="Genomic_DNA"/>
</dbReference>
<evidence type="ECO:0000313" key="10">
    <source>
        <dbReference type="Proteomes" id="UP000030645"/>
    </source>
</evidence>
<dbReference type="GO" id="GO:0005524">
    <property type="term" value="F:ATP binding"/>
    <property type="evidence" value="ECO:0007669"/>
    <property type="project" value="InterPro"/>
</dbReference>
<feature type="domain" description="Protein kinase" evidence="8">
    <location>
        <begin position="1"/>
        <end position="77"/>
    </location>
</feature>
<comment type="subcellular location">
    <subcellularLocation>
        <location evidence="1">Membrane</location>
        <topology evidence="1">Single-pass type I membrane protein</topology>
    </subcellularLocation>
</comment>
<keyword evidence="9" id="KW-0675">Receptor</keyword>
<dbReference type="Gene3D" id="1.10.510.10">
    <property type="entry name" value="Transferase(Phosphotransferase) domain 1"/>
    <property type="match status" value="1"/>
</dbReference>
<evidence type="ECO:0000256" key="3">
    <source>
        <dbReference type="ARBA" id="ARBA00022692"/>
    </source>
</evidence>
<evidence type="ECO:0000256" key="5">
    <source>
        <dbReference type="ARBA" id="ARBA00022989"/>
    </source>
</evidence>
<sequence>MNYLLSWQKLQDIALGTAKGIEYLHQGYDKRIKKPQNILLDLNFSPKISDFGLAKLSSKDQSIVSMRTARGTMGYIA</sequence>
<dbReference type="GO" id="GO:0004674">
    <property type="term" value="F:protein serine/threonine kinase activity"/>
    <property type="evidence" value="ECO:0007669"/>
    <property type="project" value="UniProtKB-KW"/>
</dbReference>
<keyword evidence="6" id="KW-0472">Membrane</keyword>
<dbReference type="STRING" id="981085.W9R0Y1"/>
<keyword evidence="2" id="KW-0723">Serine/threonine-protein kinase</keyword>
<evidence type="ECO:0000256" key="2">
    <source>
        <dbReference type="ARBA" id="ARBA00022527"/>
    </source>
</evidence>
<evidence type="ECO:0000259" key="8">
    <source>
        <dbReference type="PROSITE" id="PS50011"/>
    </source>
</evidence>
<evidence type="ECO:0000313" key="9">
    <source>
        <dbReference type="EMBL" id="EXB63251.1"/>
    </source>
</evidence>
<evidence type="ECO:0000256" key="6">
    <source>
        <dbReference type="ARBA" id="ARBA00023136"/>
    </source>
</evidence>
<protein>
    <submittedName>
        <fullName evidence="9">Putative receptor-like protein kinase</fullName>
    </submittedName>
</protein>
<evidence type="ECO:0000256" key="1">
    <source>
        <dbReference type="ARBA" id="ARBA00004479"/>
    </source>
</evidence>
<evidence type="ECO:0000256" key="7">
    <source>
        <dbReference type="ARBA" id="ARBA00023180"/>
    </source>
</evidence>
<dbReference type="eggNOG" id="KOG1187">
    <property type="taxonomic scope" value="Eukaryota"/>
</dbReference>
<dbReference type="InterPro" id="IPR000719">
    <property type="entry name" value="Prot_kinase_dom"/>
</dbReference>
<organism evidence="9 10">
    <name type="scientific">Morus notabilis</name>
    <dbReference type="NCBI Taxonomy" id="981085"/>
    <lineage>
        <taxon>Eukaryota</taxon>
        <taxon>Viridiplantae</taxon>
        <taxon>Streptophyta</taxon>
        <taxon>Embryophyta</taxon>
        <taxon>Tracheophyta</taxon>
        <taxon>Spermatophyta</taxon>
        <taxon>Magnoliopsida</taxon>
        <taxon>eudicotyledons</taxon>
        <taxon>Gunneridae</taxon>
        <taxon>Pentapetalae</taxon>
        <taxon>rosids</taxon>
        <taxon>fabids</taxon>
        <taxon>Rosales</taxon>
        <taxon>Moraceae</taxon>
        <taxon>Moreae</taxon>
        <taxon>Morus</taxon>
    </lineage>
</organism>
<name>W9R0Y1_9ROSA</name>
<reference evidence="10" key="1">
    <citation type="submission" date="2013-01" db="EMBL/GenBank/DDBJ databases">
        <title>Draft Genome Sequence of a Mulberry Tree, Morus notabilis C.K. Schneid.</title>
        <authorList>
            <person name="He N."/>
            <person name="Zhao S."/>
        </authorList>
    </citation>
    <scope>NUCLEOTIDE SEQUENCE</scope>
</reference>
<dbReference type="PANTHER" id="PTHR27009">
    <property type="entry name" value="RUST RESISTANCE KINASE LR10-RELATED"/>
    <property type="match status" value="1"/>
</dbReference>
<dbReference type="PROSITE" id="PS50011">
    <property type="entry name" value="PROTEIN_KINASE_DOM"/>
    <property type="match status" value="1"/>
</dbReference>
<proteinExistence type="predicted"/>
<dbReference type="AlphaFoldDB" id="W9R0Y1"/>
<dbReference type="GO" id="GO:0016020">
    <property type="term" value="C:membrane"/>
    <property type="evidence" value="ECO:0007669"/>
    <property type="project" value="UniProtKB-SubCell"/>
</dbReference>
<keyword evidence="7" id="KW-0325">Glycoprotein</keyword>
<dbReference type="Pfam" id="PF00069">
    <property type="entry name" value="Pkinase"/>
    <property type="match status" value="1"/>
</dbReference>
<keyword evidence="5" id="KW-1133">Transmembrane helix</keyword>
<dbReference type="InterPro" id="IPR011009">
    <property type="entry name" value="Kinase-like_dom_sf"/>
</dbReference>
<keyword evidence="4" id="KW-0732">Signal</keyword>
<gene>
    <name evidence="9" type="ORF">L484_012441</name>
</gene>